<protein>
    <recommendedName>
        <fullName evidence="3">ImpD</fullName>
    </recommendedName>
</protein>
<sequence length="223" mass="25605">MDKSYPIILGADQGNLRFSEPCYIAYARVGGDKYVYCQHDCGRGTGILHYTVNDTTMVSLKPEDVVLARRVYIDFNAMHNNEIDARYHAMKGMEGHGIIYRVDHFDDFTQSIDWFVSDKVMGERIVTTSWAHAEQLRVSTDAYGEVDALCHKFRISVDCNEDLGEEIQWTAESPHFRGLEMRSESRSRAVVQLVLWAFYQRTPFSYMGQKGIDELLKSHSVEV</sequence>
<evidence type="ECO:0000313" key="1">
    <source>
        <dbReference type="EMBL" id="AKJ73739.1"/>
    </source>
</evidence>
<proteinExistence type="predicted"/>
<name>A0A0N6WG96_9CAUD</name>
<dbReference type="GeneID" id="26683847"/>
<organism evidence="1 2">
    <name type="scientific">Salmonella phage 38</name>
    <dbReference type="NCBI Taxonomy" id="1654891"/>
    <lineage>
        <taxon>Viruses</taxon>
        <taxon>Duplodnaviria</taxon>
        <taxon>Heunggongvirae</taxon>
        <taxon>Uroviricota</taxon>
        <taxon>Caudoviricetes</taxon>
        <taxon>Pantevenvirales</taxon>
        <taxon>Ackermannviridae</taxon>
        <taxon>Cvivirinae</taxon>
        <taxon>Kuttervirus</taxon>
        <taxon>Kuttervirus kv38</taxon>
    </lineage>
</organism>
<gene>
    <name evidence="1" type="ORF">SP38_137</name>
</gene>
<dbReference type="RefSeq" id="YP_009220881.1">
    <property type="nucleotide sequence ID" value="NC_029042.1"/>
</dbReference>
<evidence type="ECO:0000313" key="2">
    <source>
        <dbReference type="Proteomes" id="UP000201337"/>
    </source>
</evidence>
<reference evidence="1 2" key="1">
    <citation type="journal article" date="2016" name="Virus Genes">
        <title>Genomic characterization of Salmonella bacteriophages isolated from India.</title>
        <authorList>
            <person name="Karpe Y.A."/>
            <person name="Kanade G.D."/>
            <person name="Pingale K.D."/>
            <person name="Arankalle V.A."/>
            <person name="Banerjee K."/>
        </authorList>
    </citation>
    <scope>NUCLEOTIDE SEQUENCE [LARGE SCALE GENOMIC DNA]</scope>
</reference>
<accession>A0A0N6WG96</accession>
<dbReference type="OrthoDB" id="8811at10239"/>
<evidence type="ECO:0008006" key="3">
    <source>
        <dbReference type="Google" id="ProtNLM"/>
    </source>
</evidence>
<dbReference type="KEGG" id="vg:26683847"/>
<keyword evidence="2" id="KW-1185">Reference proteome</keyword>
<dbReference type="Proteomes" id="UP000201337">
    <property type="component" value="Segment"/>
</dbReference>
<dbReference type="EMBL" id="KR296692">
    <property type="protein sequence ID" value="AKJ73739.1"/>
    <property type="molecule type" value="Genomic_DNA"/>
</dbReference>